<protein>
    <recommendedName>
        <fullName evidence="4">Lipocalin/cytosolic fatty-acid binding domain-containing protein</fullName>
    </recommendedName>
</protein>
<dbReference type="Proteomes" id="UP000261520">
    <property type="component" value="Unplaced"/>
</dbReference>
<name>A0A3B4A155_9GOBI</name>
<accession>A0A3B4A155</accession>
<evidence type="ECO:0000313" key="3">
    <source>
        <dbReference type="Proteomes" id="UP000261520"/>
    </source>
</evidence>
<dbReference type="InterPro" id="IPR012674">
    <property type="entry name" value="Calycin"/>
</dbReference>
<keyword evidence="1" id="KW-0732">Signal</keyword>
<keyword evidence="3" id="KW-1185">Reference proteome</keyword>
<sequence length="192" mass="22009">VEMKSILGVLGLVLVLVGTQAQHLSCNPKTLGPEDLHQAEGDWVLVWLVHDKTKRPEVDPLPNFTSSHVEIRLWSNHSLKFHERNVYAGGKCAMYTLNMTLPHNGHRLQSWFNPGFDLSLVLTWFSSVKEGHHRDVEVLQKHQEEHRKLAQCLNLSGDNYEEWSYDGTADFCHRTSAPEEKKEEEKEKTEAS</sequence>
<dbReference type="Ensembl" id="ENSPMGT00000011463.1">
    <property type="protein sequence ID" value="ENSPMGP00000010753.1"/>
    <property type="gene ID" value="ENSPMGG00000008913.1"/>
</dbReference>
<evidence type="ECO:0000313" key="2">
    <source>
        <dbReference type="Ensembl" id="ENSPMGP00000010753.1"/>
    </source>
</evidence>
<reference evidence="2" key="2">
    <citation type="submission" date="2025-09" db="UniProtKB">
        <authorList>
            <consortium name="Ensembl"/>
        </authorList>
    </citation>
    <scope>IDENTIFICATION</scope>
</reference>
<dbReference type="Gene3D" id="2.40.128.20">
    <property type="match status" value="2"/>
</dbReference>
<proteinExistence type="predicted"/>
<organism evidence="2 3">
    <name type="scientific">Periophthalmus magnuspinnatus</name>
    <dbReference type="NCBI Taxonomy" id="409849"/>
    <lineage>
        <taxon>Eukaryota</taxon>
        <taxon>Metazoa</taxon>
        <taxon>Chordata</taxon>
        <taxon>Craniata</taxon>
        <taxon>Vertebrata</taxon>
        <taxon>Euteleostomi</taxon>
        <taxon>Actinopterygii</taxon>
        <taxon>Neopterygii</taxon>
        <taxon>Teleostei</taxon>
        <taxon>Neoteleostei</taxon>
        <taxon>Acanthomorphata</taxon>
        <taxon>Gobiaria</taxon>
        <taxon>Gobiiformes</taxon>
        <taxon>Gobioidei</taxon>
        <taxon>Gobiidae</taxon>
        <taxon>Oxudercinae</taxon>
        <taxon>Periophthalmus</taxon>
    </lineage>
</organism>
<evidence type="ECO:0008006" key="4">
    <source>
        <dbReference type="Google" id="ProtNLM"/>
    </source>
</evidence>
<feature type="signal peptide" evidence="1">
    <location>
        <begin position="1"/>
        <end position="21"/>
    </location>
</feature>
<feature type="chain" id="PRO_5017256403" description="Lipocalin/cytosolic fatty-acid binding domain-containing protein" evidence="1">
    <location>
        <begin position="22"/>
        <end position="192"/>
    </location>
</feature>
<dbReference type="AlphaFoldDB" id="A0A3B4A155"/>
<reference evidence="2" key="1">
    <citation type="submission" date="2025-08" db="UniProtKB">
        <authorList>
            <consortium name="Ensembl"/>
        </authorList>
    </citation>
    <scope>IDENTIFICATION</scope>
</reference>
<evidence type="ECO:0000256" key="1">
    <source>
        <dbReference type="SAM" id="SignalP"/>
    </source>
</evidence>